<dbReference type="InterPro" id="IPR007428">
    <property type="entry name" value="MlaA"/>
</dbReference>
<keyword evidence="4" id="KW-0449">Lipoprotein</keyword>
<comment type="similarity">
    <text evidence="1">Belongs to the MlaA family.</text>
</comment>
<gene>
    <name evidence="4" type="ORF">RBH19_00925</name>
</gene>
<keyword evidence="2 3" id="KW-0732">Signal</keyword>
<accession>A0ABU0W358</accession>
<comment type="caution">
    <text evidence="4">The sequence shown here is derived from an EMBL/GenBank/DDBJ whole genome shotgun (WGS) entry which is preliminary data.</text>
</comment>
<reference evidence="4 5" key="1">
    <citation type="submission" date="2023-08" db="EMBL/GenBank/DDBJ databases">
        <title>Whole-genome sequencing of halo(alkali)philic microorganisms from hypersaline lakes.</title>
        <authorList>
            <person name="Sorokin D.Y."/>
            <person name="Abbas B."/>
            <person name="Merkel A.Y."/>
        </authorList>
    </citation>
    <scope>NUCLEOTIDE SEQUENCE [LARGE SCALE GENOMIC DNA]</scope>
    <source>
        <strain evidence="4 5">AB-CW4</strain>
    </source>
</reference>
<organism evidence="4 5">
    <name type="scientific">Natronospira bacteriovora</name>
    <dbReference type="NCBI Taxonomy" id="3069753"/>
    <lineage>
        <taxon>Bacteria</taxon>
        <taxon>Pseudomonadati</taxon>
        <taxon>Pseudomonadota</taxon>
        <taxon>Gammaproteobacteria</taxon>
        <taxon>Natronospirales</taxon>
        <taxon>Natronospiraceae</taxon>
        <taxon>Natronospira</taxon>
    </lineage>
</organism>
<dbReference type="Pfam" id="PF04333">
    <property type="entry name" value="MlaA"/>
    <property type="match status" value="1"/>
</dbReference>
<dbReference type="PRINTS" id="PR01805">
    <property type="entry name" value="VACJLIPOPROT"/>
</dbReference>
<dbReference type="Proteomes" id="UP001239019">
    <property type="component" value="Unassembled WGS sequence"/>
</dbReference>
<protein>
    <submittedName>
        <fullName evidence="4">VacJ family lipoprotein</fullName>
    </submittedName>
</protein>
<evidence type="ECO:0000313" key="5">
    <source>
        <dbReference type="Proteomes" id="UP001239019"/>
    </source>
</evidence>
<evidence type="ECO:0000256" key="3">
    <source>
        <dbReference type="SAM" id="SignalP"/>
    </source>
</evidence>
<dbReference type="RefSeq" id="WP_306726924.1">
    <property type="nucleotide sequence ID" value="NZ_JAVDDT010000001.1"/>
</dbReference>
<evidence type="ECO:0000256" key="1">
    <source>
        <dbReference type="ARBA" id="ARBA00010634"/>
    </source>
</evidence>
<evidence type="ECO:0000313" key="4">
    <source>
        <dbReference type="EMBL" id="MDQ2068433.1"/>
    </source>
</evidence>
<feature type="signal peptide" evidence="3">
    <location>
        <begin position="1"/>
        <end position="24"/>
    </location>
</feature>
<feature type="chain" id="PRO_5046156864" evidence="3">
    <location>
        <begin position="25"/>
        <end position="254"/>
    </location>
</feature>
<dbReference type="EMBL" id="JAVDDT010000001">
    <property type="protein sequence ID" value="MDQ2068433.1"/>
    <property type="molecule type" value="Genomic_DNA"/>
</dbReference>
<keyword evidence="5" id="KW-1185">Reference proteome</keyword>
<evidence type="ECO:0000256" key="2">
    <source>
        <dbReference type="ARBA" id="ARBA00022729"/>
    </source>
</evidence>
<dbReference type="PANTHER" id="PTHR30035">
    <property type="entry name" value="LIPOPROTEIN VACJ-RELATED"/>
    <property type="match status" value="1"/>
</dbReference>
<name>A0ABU0W358_9GAMM</name>
<proteinExistence type="inferred from homology"/>
<dbReference type="PROSITE" id="PS51257">
    <property type="entry name" value="PROKAR_LIPOPROTEIN"/>
    <property type="match status" value="1"/>
</dbReference>
<sequence>MSQPLQRYFRGIASILVVLFIATACTTTPDPDHRDPRDPFEGFNRSVYAFNDTIDRAAVRPVAVAYRDNIPQPVRTGVGNFVSNLSYPIVIVNSALQGKFTDAFSDTGRFLINTTIGIAGIFDPATLVGLEANNEDFGQTLGVWGFGPGPYLMLPALGPSTVRDASGMAVATYVDPTYSAIPTPERYGLYLIRAVDLRAGLLEADRFLEDEFDPYVALREAYLQRRRHLIYDGDPPPEEIDYDDWDDEDDDWEW</sequence>
<dbReference type="PANTHER" id="PTHR30035:SF3">
    <property type="entry name" value="INTERMEMBRANE PHOSPHOLIPID TRANSPORT SYSTEM LIPOPROTEIN MLAA"/>
    <property type="match status" value="1"/>
</dbReference>